<feature type="transmembrane region" description="Helical" evidence="1">
    <location>
        <begin position="83"/>
        <end position="104"/>
    </location>
</feature>
<dbReference type="EMBL" id="JPER01000003">
    <property type="protein sequence ID" value="KFZ30815.1"/>
    <property type="molecule type" value="Genomic_DNA"/>
</dbReference>
<comment type="caution">
    <text evidence="2">The sequence shown here is derived from an EMBL/GenBank/DDBJ whole genome shotgun (WGS) entry which is preliminary data.</text>
</comment>
<gene>
    <name evidence="2" type="ORF">IDSA_06945</name>
</gene>
<dbReference type="STRING" id="435908.IDSA_06945"/>
<dbReference type="Proteomes" id="UP000054363">
    <property type="component" value="Unassembled WGS sequence"/>
</dbReference>
<feature type="transmembrane region" description="Helical" evidence="1">
    <location>
        <begin position="47"/>
        <end position="71"/>
    </location>
</feature>
<dbReference type="eggNOG" id="ENOG5032Z5R">
    <property type="taxonomic scope" value="Bacteria"/>
</dbReference>
<protein>
    <recommendedName>
        <fullName evidence="4">DUF420 domain-containing protein</fullName>
    </recommendedName>
</protein>
<organism evidence="2 3">
    <name type="scientific">Pseudidiomarina salinarum</name>
    <dbReference type="NCBI Taxonomy" id="435908"/>
    <lineage>
        <taxon>Bacteria</taxon>
        <taxon>Pseudomonadati</taxon>
        <taxon>Pseudomonadota</taxon>
        <taxon>Gammaproteobacteria</taxon>
        <taxon>Alteromonadales</taxon>
        <taxon>Idiomarinaceae</taxon>
        <taxon>Pseudidiomarina</taxon>
    </lineage>
</organism>
<proteinExistence type="predicted"/>
<evidence type="ECO:0008006" key="4">
    <source>
        <dbReference type="Google" id="ProtNLM"/>
    </source>
</evidence>
<keyword evidence="1" id="KW-0472">Membrane</keyword>
<evidence type="ECO:0000313" key="2">
    <source>
        <dbReference type="EMBL" id="KFZ30815.1"/>
    </source>
</evidence>
<dbReference type="OrthoDB" id="8549814at2"/>
<reference evidence="2 3" key="1">
    <citation type="submission" date="2014-06" db="EMBL/GenBank/DDBJ databases">
        <title>The draft genome sequence of Idiomarina salinarum ISL-52.</title>
        <authorList>
            <person name="Du J."/>
            <person name="Shao Z."/>
        </authorList>
    </citation>
    <scope>NUCLEOTIDE SEQUENCE [LARGE SCALE GENOMIC DNA]</scope>
    <source>
        <strain evidence="2 3">ISL-52</strain>
    </source>
</reference>
<name>A0A094IT04_9GAMM</name>
<keyword evidence="1" id="KW-0812">Transmembrane</keyword>
<feature type="transmembrane region" description="Helical" evidence="1">
    <location>
        <begin position="9"/>
        <end position="27"/>
    </location>
</feature>
<evidence type="ECO:0000313" key="3">
    <source>
        <dbReference type="Proteomes" id="UP000054363"/>
    </source>
</evidence>
<dbReference type="RefSeq" id="WP_034775337.1">
    <property type="nucleotide sequence ID" value="NZ_JPER01000003.1"/>
</dbReference>
<keyword evidence="1" id="KW-1133">Transmembrane helix</keyword>
<evidence type="ECO:0000256" key="1">
    <source>
        <dbReference type="SAM" id="Phobius"/>
    </source>
</evidence>
<keyword evidence="3" id="KW-1185">Reference proteome</keyword>
<accession>A0A094IT04</accession>
<dbReference type="AlphaFoldDB" id="A0A094IT04"/>
<sequence>MKTLRAHPLHLFSGLLIWAVYYVVLYGGQGAGCAIAPPPAEAGSSTWLNAVLLLHTLVFATLLLYLAWLAYRSTPAERGNARFLLRTSAALYLLAAVATLAIGLPSALLPPCV</sequence>